<proteinExistence type="predicted"/>
<dbReference type="KEGG" id="pchm:VFPPC_13438"/>
<dbReference type="AlphaFoldDB" id="A0A179G0M9"/>
<keyword evidence="2" id="KW-0472">Membrane</keyword>
<evidence type="ECO:0000313" key="4">
    <source>
        <dbReference type="Proteomes" id="UP000078397"/>
    </source>
</evidence>
<feature type="compositionally biased region" description="Basic residues" evidence="1">
    <location>
        <begin position="69"/>
        <end position="81"/>
    </location>
</feature>
<evidence type="ECO:0000256" key="1">
    <source>
        <dbReference type="SAM" id="MobiDB-lite"/>
    </source>
</evidence>
<sequence length="124" mass="13297">MIIPIPERSIFDRASAGTAGSGIAAGGLAAKNSGGSDQSTKFIIGFCVAIPCTLIIVGFYFFFRRRKNKKAGKSGKNKNAKSKNSAWGRRNKEGGFFGKLSGKLRPTEPPAAYKREKELLPSSL</sequence>
<dbReference type="EMBL" id="LSBJ02000002">
    <property type="protein sequence ID" value="OAQ70873.1"/>
    <property type="molecule type" value="Genomic_DNA"/>
</dbReference>
<comment type="caution">
    <text evidence="3">The sequence shown here is derived from an EMBL/GenBank/DDBJ whole genome shotgun (WGS) entry which is preliminary data.</text>
</comment>
<protein>
    <submittedName>
        <fullName evidence="3">Transmembrane alpha-helix domain-containing protein</fullName>
    </submittedName>
</protein>
<organism evidence="3 4">
    <name type="scientific">Pochonia chlamydosporia 170</name>
    <dbReference type="NCBI Taxonomy" id="1380566"/>
    <lineage>
        <taxon>Eukaryota</taxon>
        <taxon>Fungi</taxon>
        <taxon>Dikarya</taxon>
        <taxon>Ascomycota</taxon>
        <taxon>Pezizomycotina</taxon>
        <taxon>Sordariomycetes</taxon>
        <taxon>Hypocreomycetidae</taxon>
        <taxon>Hypocreales</taxon>
        <taxon>Clavicipitaceae</taxon>
        <taxon>Pochonia</taxon>
    </lineage>
</organism>
<keyword evidence="2 3" id="KW-0812">Transmembrane</keyword>
<dbReference type="GeneID" id="28855209"/>
<gene>
    <name evidence="3" type="ORF">VFPPC_13438</name>
</gene>
<dbReference type="RefSeq" id="XP_018147410.1">
    <property type="nucleotide sequence ID" value="XM_018291215.1"/>
</dbReference>
<name>A0A179G0M9_METCM</name>
<keyword evidence="4" id="KW-1185">Reference proteome</keyword>
<keyword evidence="2" id="KW-1133">Transmembrane helix</keyword>
<dbReference type="OrthoDB" id="4927492at2759"/>
<evidence type="ECO:0000313" key="3">
    <source>
        <dbReference type="EMBL" id="OAQ70873.1"/>
    </source>
</evidence>
<dbReference type="Proteomes" id="UP000078397">
    <property type="component" value="Unassembled WGS sequence"/>
</dbReference>
<evidence type="ECO:0000256" key="2">
    <source>
        <dbReference type="SAM" id="Phobius"/>
    </source>
</evidence>
<feature type="compositionally biased region" description="Basic and acidic residues" evidence="1">
    <location>
        <begin position="113"/>
        <end position="124"/>
    </location>
</feature>
<accession>A0A179G0M9</accession>
<feature type="transmembrane region" description="Helical" evidence="2">
    <location>
        <begin position="42"/>
        <end position="63"/>
    </location>
</feature>
<feature type="region of interest" description="Disordered" evidence="1">
    <location>
        <begin position="69"/>
        <end position="124"/>
    </location>
</feature>
<reference evidence="3 4" key="1">
    <citation type="journal article" date="2016" name="PLoS Pathog.">
        <title>Biosynthesis of antibiotic leucinostatins in bio-control fungus Purpureocillium lilacinum and their inhibition on phytophthora revealed by genome mining.</title>
        <authorList>
            <person name="Wang G."/>
            <person name="Liu Z."/>
            <person name="Lin R."/>
            <person name="Li E."/>
            <person name="Mao Z."/>
            <person name="Ling J."/>
            <person name="Yang Y."/>
            <person name="Yin W.B."/>
            <person name="Xie B."/>
        </authorList>
    </citation>
    <scope>NUCLEOTIDE SEQUENCE [LARGE SCALE GENOMIC DNA]</scope>
    <source>
        <strain evidence="3">170</strain>
    </source>
</reference>